<name>A0AAW6MCZ4_9BACE</name>
<feature type="non-terminal residue" evidence="1">
    <location>
        <position position="1"/>
    </location>
</feature>
<dbReference type="Proteomes" id="UP001221924">
    <property type="component" value="Unassembled WGS sequence"/>
</dbReference>
<evidence type="ECO:0000313" key="2">
    <source>
        <dbReference type="Proteomes" id="UP001221924"/>
    </source>
</evidence>
<dbReference type="AlphaFoldDB" id="A0AAW6MCZ4"/>
<dbReference type="EMBL" id="JARFID010000400">
    <property type="protein sequence ID" value="MDE8697884.1"/>
    <property type="molecule type" value="Genomic_DNA"/>
</dbReference>
<proteinExistence type="predicted"/>
<gene>
    <name evidence="1" type="ORF">PZH42_27970</name>
</gene>
<organism evidence="1 2">
    <name type="scientific">Bacteroides cellulosilyticus</name>
    <dbReference type="NCBI Taxonomy" id="246787"/>
    <lineage>
        <taxon>Bacteria</taxon>
        <taxon>Pseudomonadati</taxon>
        <taxon>Bacteroidota</taxon>
        <taxon>Bacteroidia</taxon>
        <taxon>Bacteroidales</taxon>
        <taxon>Bacteroidaceae</taxon>
        <taxon>Bacteroides</taxon>
    </lineage>
</organism>
<sequence>KDLQAIKERFERLEGKKKLIITTENEATRLQHHPALAETLKPYLYILPIEIEFLQNQQHIFNQNIIGYVRAHSRNSSLPER</sequence>
<protein>
    <submittedName>
        <fullName evidence="1">Tetraacyldisaccharide 4'-kinase</fullName>
    </submittedName>
</protein>
<accession>A0AAW6MCZ4</accession>
<comment type="caution">
    <text evidence="1">The sequence shown here is derived from an EMBL/GenBank/DDBJ whole genome shotgun (WGS) entry which is preliminary data.</text>
</comment>
<reference evidence="1" key="1">
    <citation type="submission" date="2023-03" db="EMBL/GenBank/DDBJ databases">
        <title>DFI Biobank Strains.</title>
        <authorList>
            <person name="Mostad J."/>
            <person name="Paddock L."/>
            <person name="Medina S."/>
            <person name="Waligurski E."/>
            <person name="Barat B."/>
            <person name="Smith R."/>
            <person name="Burgo V."/>
            <person name="Metcalfe C."/>
            <person name="Woodson C."/>
            <person name="Sundararajan A."/>
            <person name="Ramaswamy R."/>
            <person name="Lin H."/>
            <person name="Pamer E.G."/>
        </authorList>
    </citation>
    <scope>NUCLEOTIDE SEQUENCE</scope>
    <source>
        <strain evidence="1">DFI.9.5</strain>
    </source>
</reference>
<evidence type="ECO:0000313" key="1">
    <source>
        <dbReference type="EMBL" id="MDE8697884.1"/>
    </source>
</evidence>